<dbReference type="InterPro" id="IPR046448">
    <property type="entry name" value="ECSIT_N"/>
</dbReference>
<reference evidence="2" key="1">
    <citation type="submission" date="2018-11" db="EMBL/GenBank/DDBJ databases">
        <authorList>
            <consortium name="Pathogen Informatics"/>
        </authorList>
    </citation>
    <scope>NUCLEOTIDE SEQUENCE</scope>
</reference>
<sequence>MKKQAFLDILHHFIARSGDSRAGYLNFIKVALSKMLEYEVQSDLECYKAILSVFPPEGFKPRGLIHSELGHFMLQQVEVIKLMNQMTMYESISDICYGVLSFMFHLESFCFTL</sequence>
<proteinExistence type="predicted"/>
<dbReference type="PANTHER" id="PTHR13113">
    <property type="entry name" value="ECSIT EVOLUTIONARILY CONSERVED SIGNALING INTERMEDIATE IN TOLL PATHWAYS"/>
    <property type="match status" value="1"/>
</dbReference>
<dbReference type="PANTHER" id="PTHR13113:SF1">
    <property type="entry name" value="EVOLUTIONARILY CONSERVED SIGNALING INTERMEDIATE IN TOLL PATHWAY, MITOCHONDRIAL"/>
    <property type="match status" value="1"/>
</dbReference>
<keyword evidence="3" id="KW-1185">Reference proteome</keyword>
<dbReference type="InterPro" id="IPR010418">
    <property type="entry name" value="ECSIT"/>
</dbReference>
<dbReference type="OrthoDB" id="10064298at2759"/>
<dbReference type="GO" id="GO:0005739">
    <property type="term" value="C:mitochondrion"/>
    <property type="evidence" value="ECO:0007669"/>
    <property type="project" value="TreeGrafter"/>
</dbReference>
<evidence type="ECO:0000313" key="3">
    <source>
        <dbReference type="Proteomes" id="UP000784294"/>
    </source>
</evidence>
<dbReference type="AlphaFoldDB" id="A0A3S5BKY7"/>
<dbReference type="EMBL" id="CAAALY010093404">
    <property type="protein sequence ID" value="VEL28234.1"/>
    <property type="molecule type" value="Genomic_DNA"/>
</dbReference>
<evidence type="ECO:0000313" key="2">
    <source>
        <dbReference type="EMBL" id="VEL28234.1"/>
    </source>
</evidence>
<protein>
    <recommendedName>
        <fullName evidence="1">ECSIT N-terminal domain-containing protein</fullName>
    </recommendedName>
</protein>
<evidence type="ECO:0000259" key="1">
    <source>
        <dbReference type="Pfam" id="PF06239"/>
    </source>
</evidence>
<accession>A0A3S5BKY7</accession>
<dbReference type="GO" id="GO:0007178">
    <property type="term" value="P:cell surface receptor protein serine/threonine kinase signaling pathway"/>
    <property type="evidence" value="ECO:0007669"/>
    <property type="project" value="TreeGrafter"/>
</dbReference>
<feature type="domain" description="ECSIT N-terminal" evidence="1">
    <location>
        <begin position="2"/>
        <end position="94"/>
    </location>
</feature>
<dbReference type="Pfam" id="PF06239">
    <property type="entry name" value="ECSIT_N"/>
    <property type="match status" value="1"/>
</dbReference>
<organism evidence="2 3">
    <name type="scientific">Protopolystoma xenopodis</name>
    <dbReference type="NCBI Taxonomy" id="117903"/>
    <lineage>
        <taxon>Eukaryota</taxon>
        <taxon>Metazoa</taxon>
        <taxon>Spiralia</taxon>
        <taxon>Lophotrochozoa</taxon>
        <taxon>Platyhelminthes</taxon>
        <taxon>Monogenea</taxon>
        <taxon>Polyopisthocotylea</taxon>
        <taxon>Polystomatidea</taxon>
        <taxon>Polystomatidae</taxon>
        <taxon>Protopolystoma</taxon>
    </lineage>
</organism>
<name>A0A3S5BKY7_9PLAT</name>
<comment type="caution">
    <text evidence="2">The sequence shown here is derived from an EMBL/GenBank/DDBJ whole genome shotgun (WGS) entry which is preliminary data.</text>
</comment>
<dbReference type="GO" id="GO:0045087">
    <property type="term" value="P:innate immune response"/>
    <property type="evidence" value="ECO:0007669"/>
    <property type="project" value="TreeGrafter"/>
</dbReference>
<dbReference type="Proteomes" id="UP000784294">
    <property type="component" value="Unassembled WGS sequence"/>
</dbReference>
<gene>
    <name evidence="2" type="ORF">PXEA_LOCUS21674</name>
</gene>